<evidence type="ECO:0000256" key="4">
    <source>
        <dbReference type="ARBA" id="ARBA00023125"/>
    </source>
</evidence>
<proteinExistence type="inferred from homology"/>
<reference evidence="7 8" key="1">
    <citation type="submission" date="2017-07" db="EMBL/GenBank/DDBJ databases">
        <title>Amycolatopsis alba DSM 44262 Genome sequencing and assembly.</title>
        <authorList>
            <person name="Kaur N."/>
            <person name="Mayilraj S."/>
        </authorList>
    </citation>
    <scope>NUCLEOTIDE SEQUENCE [LARGE SCALE GENOMIC DNA]</scope>
    <source>
        <strain evidence="7 8">DSM 44262</strain>
    </source>
</reference>
<evidence type="ECO:0000256" key="5">
    <source>
        <dbReference type="ARBA" id="ARBA00023163"/>
    </source>
</evidence>
<dbReference type="PANTHER" id="PTHR46577:SF1">
    <property type="entry name" value="HTH-TYPE TRANSCRIPTIONAL REGULATORY PROTEIN GABR"/>
    <property type="match status" value="1"/>
</dbReference>
<name>A0A229S8V0_AMYAL</name>
<dbReference type="GO" id="GO:0030170">
    <property type="term" value="F:pyridoxal phosphate binding"/>
    <property type="evidence" value="ECO:0007669"/>
    <property type="project" value="InterPro"/>
</dbReference>
<keyword evidence="2" id="KW-0663">Pyridoxal phosphate</keyword>
<dbReference type="SUPFAM" id="SSF46785">
    <property type="entry name" value="Winged helix' DNA-binding domain"/>
    <property type="match status" value="1"/>
</dbReference>
<dbReference type="InterPro" id="IPR036388">
    <property type="entry name" value="WH-like_DNA-bd_sf"/>
</dbReference>
<dbReference type="InterPro" id="IPR015421">
    <property type="entry name" value="PyrdxlP-dep_Trfase_major"/>
</dbReference>
<evidence type="ECO:0000313" key="7">
    <source>
        <dbReference type="EMBL" id="OXM55255.1"/>
    </source>
</evidence>
<dbReference type="RefSeq" id="WP_020630223.1">
    <property type="nucleotide sequence ID" value="NZ_KB913032.1"/>
</dbReference>
<dbReference type="EMBL" id="NMQU01000005">
    <property type="protein sequence ID" value="OXM55255.1"/>
    <property type="molecule type" value="Genomic_DNA"/>
</dbReference>
<evidence type="ECO:0000256" key="2">
    <source>
        <dbReference type="ARBA" id="ARBA00022898"/>
    </source>
</evidence>
<dbReference type="CDD" id="cd00609">
    <property type="entry name" value="AAT_like"/>
    <property type="match status" value="1"/>
</dbReference>
<organism evidence="7 8">
    <name type="scientific">Amycolatopsis alba DSM 44262</name>
    <dbReference type="NCBI Taxonomy" id="1125972"/>
    <lineage>
        <taxon>Bacteria</taxon>
        <taxon>Bacillati</taxon>
        <taxon>Actinomycetota</taxon>
        <taxon>Actinomycetes</taxon>
        <taxon>Pseudonocardiales</taxon>
        <taxon>Pseudonocardiaceae</taxon>
        <taxon>Amycolatopsis</taxon>
    </lineage>
</organism>
<dbReference type="InterPro" id="IPR036390">
    <property type="entry name" value="WH_DNA-bd_sf"/>
</dbReference>
<comment type="caution">
    <text evidence="7">The sequence shown here is derived from an EMBL/GenBank/DDBJ whole genome shotgun (WGS) entry which is preliminary data.</text>
</comment>
<dbReference type="CDD" id="cd07377">
    <property type="entry name" value="WHTH_GntR"/>
    <property type="match status" value="1"/>
</dbReference>
<accession>A0A229S8V0</accession>
<gene>
    <name evidence="7" type="ORF">CFP75_01085</name>
</gene>
<evidence type="ECO:0000313" key="8">
    <source>
        <dbReference type="Proteomes" id="UP000215563"/>
    </source>
</evidence>
<keyword evidence="5" id="KW-0804">Transcription</keyword>
<protein>
    <submittedName>
        <fullName evidence="7">PLP-dependent aminotransferase family protein</fullName>
    </submittedName>
</protein>
<dbReference type="InterPro" id="IPR051446">
    <property type="entry name" value="HTH_trans_reg/aminotransferase"/>
</dbReference>
<dbReference type="GO" id="GO:0003677">
    <property type="term" value="F:DNA binding"/>
    <property type="evidence" value="ECO:0007669"/>
    <property type="project" value="UniProtKB-KW"/>
</dbReference>
<dbReference type="Pfam" id="PF00392">
    <property type="entry name" value="GntR"/>
    <property type="match status" value="1"/>
</dbReference>
<feature type="domain" description="HTH gntR-type" evidence="6">
    <location>
        <begin position="11"/>
        <end position="79"/>
    </location>
</feature>
<dbReference type="PANTHER" id="PTHR46577">
    <property type="entry name" value="HTH-TYPE TRANSCRIPTIONAL REGULATORY PROTEIN GABR"/>
    <property type="match status" value="1"/>
</dbReference>
<dbReference type="SUPFAM" id="SSF53383">
    <property type="entry name" value="PLP-dependent transferases"/>
    <property type="match status" value="1"/>
</dbReference>
<evidence type="ECO:0000259" key="6">
    <source>
        <dbReference type="PROSITE" id="PS50949"/>
    </source>
</evidence>
<dbReference type="Gene3D" id="3.40.640.10">
    <property type="entry name" value="Type I PLP-dependent aspartate aminotransferase-like (Major domain)"/>
    <property type="match status" value="1"/>
</dbReference>
<dbReference type="InterPro" id="IPR004839">
    <property type="entry name" value="Aminotransferase_I/II_large"/>
</dbReference>
<keyword evidence="8" id="KW-1185">Reference proteome</keyword>
<dbReference type="Pfam" id="PF00155">
    <property type="entry name" value="Aminotran_1_2"/>
    <property type="match status" value="1"/>
</dbReference>
<keyword evidence="3" id="KW-0805">Transcription regulation</keyword>
<keyword evidence="7" id="KW-0032">Aminotransferase</keyword>
<dbReference type="Proteomes" id="UP000215563">
    <property type="component" value="Unassembled WGS sequence"/>
</dbReference>
<sequence>MPFHISLDGHTDLAARIYRQLREGILDGRLRSGERLPPTRELARELAVSRNTVAVAYERLTAEGFLESHVGRGTFVSADPVARSERAAPSGIGVRPIARWRSLPVPLGGDRSAPGFDFRVGVPDPALFPLRTWRRLVSQALRPSLLPPSGYADPAGLEALRVAIARHIGAARSVRAGGEDVLVTQGAQQALDLIGRVLIEPGTRVAVENPGYPPAERLFTALGARIVKVPVDAEGLDVTALVKGTRLIYTTPSHQFPLGTPMSLARRTALLAWAERNDAVIVEDDYDSEFRFSDRPLEPLQSLDRDGRVLYVGSFSKTLLPLLRLGFLVAPASLRPALRQAKQLMDWHGDLVTQAALASFIDEGLLARHVRKATREYSVRRDRIVAFVRDELRDVLEVVPSSAGLHLCALMDPHATVSVDSVVPAAARVGVAVESLSTYGGTRDGLVLGYGLIGSDRIGEGLSRLGECFSAAARS</sequence>
<evidence type="ECO:0000256" key="3">
    <source>
        <dbReference type="ARBA" id="ARBA00023015"/>
    </source>
</evidence>
<dbReference type="OrthoDB" id="5415143at2"/>
<keyword evidence="4" id="KW-0238">DNA-binding</keyword>
<comment type="similarity">
    <text evidence="1">In the C-terminal section; belongs to the class-I pyridoxal-phosphate-dependent aminotransferase family.</text>
</comment>
<dbReference type="InterPro" id="IPR000524">
    <property type="entry name" value="Tscrpt_reg_HTH_GntR"/>
</dbReference>
<dbReference type="InterPro" id="IPR015424">
    <property type="entry name" value="PyrdxlP-dep_Trfase"/>
</dbReference>
<dbReference type="GO" id="GO:0003700">
    <property type="term" value="F:DNA-binding transcription factor activity"/>
    <property type="evidence" value="ECO:0007669"/>
    <property type="project" value="InterPro"/>
</dbReference>
<dbReference type="Gene3D" id="1.10.10.10">
    <property type="entry name" value="Winged helix-like DNA-binding domain superfamily/Winged helix DNA-binding domain"/>
    <property type="match status" value="1"/>
</dbReference>
<evidence type="ECO:0000256" key="1">
    <source>
        <dbReference type="ARBA" id="ARBA00005384"/>
    </source>
</evidence>
<dbReference type="PRINTS" id="PR00035">
    <property type="entry name" value="HTHGNTR"/>
</dbReference>
<dbReference type="SMART" id="SM00345">
    <property type="entry name" value="HTH_GNTR"/>
    <property type="match status" value="1"/>
</dbReference>
<keyword evidence="7" id="KW-0808">Transferase</keyword>
<dbReference type="AlphaFoldDB" id="A0A229S8V0"/>
<dbReference type="GO" id="GO:0008483">
    <property type="term" value="F:transaminase activity"/>
    <property type="evidence" value="ECO:0007669"/>
    <property type="project" value="UniProtKB-KW"/>
</dbReference>
<dbReference type="PROSITE" id="PS50949">
    <property type="entry name" value="HTH_GNTR"/>
    <property type="match status" value="1"/>
</dbReference>